<organism evidence="3 4">
    <name type="scientific">candidate division GN15 bacterium</name>
    <dbReference type="NCBI Taxonomy" id="2072418"/>
    <lineage>
        <taxon>Bacteria</taxon>
        <taxon>candidate division GN15</taxon>
    </lineage>
</organism>
<comment type="caution">
    <text evidence="3">The sequence shown here is derived from an EMBL/GenBank/DDBJ whole genome shotgun (WGS) entry which is preliminary data.</text>
</comment>
<protein>
    <submittedName>
        <fullName evidence="3">Uncharacterized protein</fullName>
    </submittedName>
</protein>
<reference evidence="3 4" key="1">
    <citation type="journal article" date="2018" name="ISME J.">
        <title>A methanotrophic archaeon couples anaerobic oxidation of methane to Fe(III) reduction.</title>
        <authorList>
            <person name="Cai C."/>
            <person name="Leu A.O."/>
            <person name="Xie G.J."/>
            <person name="Guo J."/>
            <person name="Feng Y."/>
            <person name="Zhao J.X."/>
            <person name="Tyson G.W."/>
            <person name="Yuan Z."/>
            <person name="Hu S."/>
        </authorList>
    </citation>
    <scope>NUCLEOTIDE SEQUENCE [LARGE SCALE GENOMIC DNA]</scope>
    <source>
        <strain evidence="3">FeB_12</strain>
    </source>
</reference>
<dbReference type="AlphaFoldDB" id="A0A855X0Q4"/>
<sequence>MAAVPRQINYQGRATDASGNPVPDGDYDVRFNIFDHPTAGSGLWGEIAPSIHTTGGLFTHMLGSINPLPDSIFAKYDSLYLRISFNGQVLSPRVPLVSTGYAFRVNSVDGASGGAIDGRLELNGNIIVWFDPDQTGNASVYLPDDGIGRREIWDEPGIASATFLGYPAGRVFESMNAVDVVTVSLTTPATGYIVVEAKFWAVGAGSCLCYGWVQIDEASGGDPLPPYHSRFGQDSSVTWGATQIPGFVSRVFYKPAGSYTFRLEGAEFVDNCAECYPQVQNAIITARYYSTAYGTVEAIVPPEEAGNFENAAPVTVDSQTKYRVDLRELELRAAKAEAAAERARANAEKAKSELLRAKYEPSSSGSKDK</sequence>
<keyword evidence="1" id="KW-0175">Coiled coil</keyword>
<evidence type="ECO:0000256" key="2">
    <source>
        <dbReference type="SAM" id="MobiDB-lite"/>
    </source>
</evidence>
<evidence type="ECO:0000313" key="4">
    <source>
        <dbReference type="Proteomes" id="UP000250918"/>
    </source>
</evidence>
<name>A0A855X0Q4_9BACT</name>
<accession>A0A855X0Q4</accession>
<feature type="coiled-coil region" evidence="1">
    <location>
        <begin position="319"/>
        <end position="360"/>
    </location>
</feature>
<evidence type="ECO:0000256" key="1">
    <source>
        <dbReference type="SAM" id="Coils"/>
    </source>
</evidence>
<dbReference type="Proteomes" id="UP000250918">
    <property type="component" value="Unassembled WGS sequence"/>
</dbReference>
<evidence type="ECO:0000313" key="3">
    <source>
        <dbReference type="EMBL" id="PWB72423.1"/>
    </source>
</evidence>
<gene>
    <name evidence="3" type="ORF">C3F09_06610</name>
</gene>
<dbReference type="EMBL" id="PQAP01000085">
    <property type="protein sequence ID" value="PWB72423.1"/>
    <property type="molecule type" value="Genomic_DNA"/>
</dbReference>
<feature type="region of interest" description="Disordered" evidence="2">
    <location>
        <begin position="1"/>
        <end position="22"/>
    </location>
</feature>
<proteinExistence type="predicted"/>